<evidence type="ECO:0000313" key="1">
    <source>
        <dbReference type="EMBL" id="KXZ68782.1"/>
    </source>
</evidence>
<dbReference type="Proteomes" id="UP000075544">
    <property type="component" value="Unassembled WGS sequence"/>
</dbReference>
<sequence length="73" mass="8258">MAEVGSFDKAKKQIKGAIERQKKVGQTFAAMDLPYFTSTDIALTDQFIAELKDQGFVIENTHVDSSWYGQVKW</sequence>
<comment type="caution">
    <text evidence="1">The sequence shown here is derived from an EMBL/GenBank/DDBJ whole genome shotgun (WGS) entry which is preliminary data.</text>
</comment>
<dbReference type="EMBL" id="JRHX01000087">
    <property type="protein sequence ID" value="KXZ68782.1"/>
    <property type="molecule type" value="Genomic_DNA"/>
</dbReference>
<accession>A0A150HQB0</accession>
<name>A0A150HQB0_9GAMM</name>
<evidence type="ECO:0000313" key="2">
    <source>
        <dbReference type="Proteomes" id="UP000075544"/>
    </source>
</evidence>
<dbReference type="PATRIC" id="fig|52133.19.peg.2988"/>
<dbReference type="AlphaFoldDB" id="A0A150HQB0"/>
<organism evidence="1 2">
    <name type="scientific">Acinetobacter venetianus</name>
    <dbReference type="NCBI Taxonomy" id="52133"/>
    <lineage>
        <taxon>Bacteria</taxon>
        <taxon>Pseudomonadati</taxon>
        <taxon>Pseudomonadota</taxon>
        <taxon>Gammaproteobacteria</taxon>
        <taxon>Moraxellales</taxon>
        <taxon>Moraxellaceae</taxon>
        <taxon>Acinetobacter</taxon>
    </lineage>
</organism>
<protein>
    <submittedName>
        <fullName evidence="1">Uncharacterized protein</fullName>
    </submittedName>
</protein>
<reference evidence="1 2" key="1">
    <citation type="journal article" date="2016" name="Sci. Rep.">
        <title>Genomic and phenotypic characterization of the species Acinetobacter venetianus.</title>
        <authorList>
            <person name="Fondi M."/>
            <person name="Maida I."/>
            <person name="Perrin E."/>
            <person name="Orlandini V."/>
            <person name="La Torre L."/>
            <person name="Bosi E."/>
            <person name="Negroni A."/>
            <person name="Zanaroli G."/>
            <person name="Fava F."/>
            <person name="Decorosi F."/>
            <person name="Giovannetti L."/>
            <person name="Viti C."/>
            <person name="Vaneechoutte M."/>
            <person name="Dijkshoorn L."/>
            <person name="Fani R."/>
        </authorList>
    </citation>
    <scope>NUCLEOTIDE SEQUENCE [LARGE SCALE GENOMIC DNA]</scope>
    <source>
        <strain evidence="1 2">LUH13518</strain>
    </source>
</reference>
<gene>
    <name evidence="1" type="ORF">AVENLUH13518_02942</name>
</gene>
<dbReference type="RefSeq" id="WP_061525496.1">
    <property type="nucleotide sequence ID" value="NZ_JRHX01000087.1"/>
</dbReference>
<proteinExistence type="predicted"/>